<keyword evidence="2 6" id="KW-0378">Hydrolase</keyword>
<name>A0A0K9PJD2_ZOSMR</name>
<dbReference type="InterPro" id="IPR000757">
    <property type="entry name" value="Beta-glucanase-like"/>
</dbReference>
<evidence type="ECO:0000313" key="8">
    <source>
        <dbReference type="EMBL" id="KMZ69153.1"/>
    </source>
</evidence>
<reference evidence="9" key="1">
    <citation type="journal article" date="2016" name="Nature">
        <title>The genome of the seagrass Zostera marina reveals angiosperm adaptation to the sea.</title>
        <authorList>
            <person name="Olsen J.L."/>
            <person name="Rouze P."/>
            <person name="Verhelst B."/>
            <person name="Lin Y.-C."/>
            <person name="Bayer T."/>
            <person name="Collen J."/>
            <person name="Dattolo E."/>
            <person name="De Paoli E."/>
            <person name="Dittami S."/>
            <person name="Maumus F."/>
            <person name="Michel G."/>
            <person name="Kersting A."/>
            <person name="Lauritano C."/>
            <person name="Lohaus R."/>
            <person name="Toepel M."/>
            <person name="Tonon T."/>
            <person name="Vanneste K."/>
            <person name="Amirebrahimi M."/>
            <person name="Brakel J."/>
            <person name="Bostroem C."/>
            <person name="Chovatia M."/>
            <person name="Grimwood J."/>
            <person name="Jenkins J.W."/>
            <person name="Jueterbock A."/>
            <person name="Mraz A."/>
            <person name="Stam W.T."/>
            <person name="Tice H."/>
            <person name="Bornberg-Bauer E."/>
            <person name="Green P.J."/>
            <person name="Pearson G.A."/>
            <person name="Procaccini G."/>
            <person name="Duarte C.M."/>
            <person name="Schmutz J."/>
            <person name="Reusch T.B.H."/>
            <person name="Van de Peer Y."/>
        </authorList>
    </citation>
    <scope>NUCLEOTIDE SEQUENCE [LARGE SCALE GENOMIC DNA]</scope>
    <source>
        <strain evidence="9">cv. Finnish</strain>
    </source>
</reference>
<dbReference type="GO" id="GO:0071555">
    <property type="term" value="P:cell wall organization"/>
    <property type="evidence" value="ECO:0007669"/>
    <property type="project" value="UniProtKB-KW"/>
</dbReference>
<dbReference type="OrthoDB" id="4781at2759"/>
<feature type="active site" description="Proton donor" evidence="5">
    <location>
        <position position="131"/>
    </location>
</feature>
<dbReference type="STRING" id="29655.A0A0K9PJD2"/>
<feature type="active site" description="Nucleophile" evidence="5">
    <location>
        <position position="127"/>
    </location>
</feature>
<evidence type="ECO:0000259" key="7">
    <source>
        <dbReference type="PROSITE" id="PS51762"/>
    </source>
</evidence>
<comment type="PTM">
    <text evidence="6">Contains at least one intrachain disulfide bond essential for its enzymatic activity.</text>
</comment>
<keyword evidence="6" id="KW-0964">Secreted</keyword>
<dbReference type="PROSITE" id="PS51762">
    <property type="entry name" value="GH16_2"/>
    <property type="match status" value="1"/>
</dbReference>
<dbReference type="PIRSF" id="PIRSF005604">
    <property type="entry name" value="XET"/>
    <property type="match status" value="1"/>
</dbReference>
<dbReference type="Pfam" id="PF00722">
    <property type="entry name" value="Glyco_hydro_16"/>
    <property type="match status" value="1"/>
</dbReference>
<dbReference type="Pfam" id="PF06955">
    <property type="entry name" value="XET_C"/>
    <property type="match status" value="1"/>
</dbReference>
<sequence length="308" mass="34485">MTVSHLRILRRRLELGVLVVVGAVVVLFFPTGMAQPSPGYYPSSKFKSIGFHDGFDILWGSSHQSVSSDRSLTIWLDQNSGSGFKSTRPFRNGYFGASIKLQSGYTAGVITSLYLSNNQAHPGAHDEVDIEFLGTTPGKPYTLQTNVYVRGSGDGPRIVGREMRFHLWFDPTADYHNYGVLWDPNQIIFYVDDVPVRRYPKKTDSNFPRRPMWVYGSIWDASSWATEGGLYKADYSHAPFIAKYTRFVTNGCSAYAPANCRPVPASASGNGLSSQQVAAMKWVQTYHMVYYYCRDPNRNHGLTPECSV</sequence>
<dbReference type="EC" id="2.4.1.207" evidence="6"/>
<evidence type="ECO:0000256" key="6">
    <source>
        <dbReference type="RuleBase" id="RU361120"/>
    </source>
</evidence>
<evidence type="ECO:0000313" key="9">
    <source>
        <dbReference type="Proteomes" id="UP000036987"/>
    </source>
</evidence>
<dbReference type="InterPro" id="IPR010713">
    <property type="entry name" value="XET_C"/>
</dbReference>
<dbReference type="GO" id="GO:0004553">
    <property type="term" value="F:hydrolase activity, hydrolyzing O-glycosyl compounds"/>
    <property type="evidence" value="ECO:0007669"/>
    <property type="project" value="InterPro"/>
</dbReference>
<dbReference type="PANTHER" id="PTHR31062">
    <property type="entry name" value="XYLOGLUCAN ENDOTRANSGLUCOSYLASE/HYDROLASE PROTEIN 8-RELATED"/>
    <property type="match status" value="1"/>
</dbReference>
<keyword evidence="1 6" id="KW-0808">Transferase</keyword>
<evidence type="ECO:0000256" key="5">
    <source>
        <dbReference type="PIRSR" id="PIRSR005604-1"/>
    </source>
</evidence>
<feature type="domain" description="GH16" evidence="7">
    <location>
        <begin position="30"/>
        <end position="244"/>
    </location>
</feature>
<dbReference type="AlphaFoldDB" id="A0A0K9PJD2"/>
<protein>
    <recommendedName>
        <fullName evidence="6">Xyloglucan endotransglucosylase/hydrolase</fullName>
        <ecNumber evidence="6">2.4.1.207</ecNumber>
    </recommendedName>
</protein>
<keyword evidence="6" id="KW-0052">Apoplast</keyword>
<dbReference type="OMA" id="WAQNNHM"/>
<keyword evidence="3" id="KW-1015">Disulfide bond</keyword>
<dbReference type="Proteomes" id="UP000036987">
    <property type="component" value="Unassembled WGS sequence"/>
</dbReference>
<dbReference type="Gene3D" id="2.60.120.200">
    <property type="match status" value="1"/>
</dbReference>
<dbReference type="GO" id="GO:0010411">
    <property type="term" value="P:xyloglucan metabolic process"/>
    <property type="evidence" value="ECO:0007669"/>
    <property type="project" value="InterPro"/>
</dbReference>
<keyword evidence="6" id="KW-0134">Cell wall</keyword>
<proteinExistence type="inferred from homology"/>
<dbReference type="SUPFAM" id="SSF49899">
    <property type="entry name" value="Concanavalin A-like lectins/glucanases"/>
    <property type="match status" value="1"/>
</dbReference>
<keyword evidence="4 6" id="KW-0326">Glycosidase</keyword>
<evidence type="ECO:0000256" key="3">
    <source>
        <dbReference type="ARBA" id="ARBA00023157"/>
    </source>
</evidence>
<dbReference type="GO" id="GO:0016762">
    <property type="term" value="F:xyloglucan:xyloglucosyl transferase activity"/>
    <property type="evidence" value="ECO:0007669"/>
    <property type="project" value="UniProtKB-EC"/>
</dbReference>
<keyword evidence="9" id="KW-1185">Reference proteome</keyword>
<dbReference type="InterPro" id="IPR044791">
    <property type="entry name" value="Beta-glucanase/XTH"/>
</dbReference>
<dbReference type="FunFam" id="2.60.120.200:FF:000025">
    <property type="entry name" value="Xyloglucan endotransglucosylase/hydrolase"/>
    <property type="match status" value="1"/>
</dbReference>
<keyword evidence="6" id="KW-0961">Cell wall biogenesis/degradation</keyword>
<dbReference type="GO" id="GO:0048046">
    <property type="term" value="C:apoplast"/>
    <property type="evidence" value="ECO:0007669"/>
    <property type="project" value="UniProtKB-SubCell"/>
</dbReference>
<evidence type="ECO:0000256" key="2">
    <source>
        <dbReference type="ARBA" id="ARBA00022801"/>
    </source>
</evidence>
<comment type="similarity">
    <text evidence="6">Belongs to the glycosyl hydrolase 16 family.</text>
</comment>
<evidence type="ECO:0000256" key="4">
    <source>
        <dbReference type="ARBA" id="ARBA00023295"/>
    </source>
</evidence>
<dbReference type="InterPro" id="IPR013320">
    <property type="entry name" value="ConA-like_dom_sf"/>
</dbReference>
<accession>A0A0K9PJD2</accession>
<dbReference type="GO" id="GO:0042546">
    <property type="term" value="P:cell wall biogenesis"/>
    <property type="evidence" value="ECO:0007669"/>
    <property type="project" value="InterPro"/>
</dbReference>
<comment type="caution">
    <text evidence="8">The sequence shown here is derived from an EMBL/GenBank/DDBJ whole genome shotgun (WGS) entry which is preliminary data.</text>
</comment>
<gene>
    <name evidence="8" type="ORF">ZOSMA_21G00050</name>
</gene>
<dbReference type="EMBL" id="LFYR01000785">
    <property type="protein sequence ID" value="KMZ69153.1"/>
    <property type="molecule type" value="Genomic_DNA"/>
</dbReference>
<evidence type="ECO:0000256" key="1">
    <source>
        <dbReference type="ARBA" id="ARBA00022679"/>
    </source>
</evidence>
<organism evidence="8 9">
    <name type="scientific">Zostera marina</name>
    <name type="common">Eelgrass</name>
    <dbReference type="NCBI Taxonomy" id="29655"/>
    <lineage>
        <taxon>Eukaryota</taxon>
        <taxon>Viridiplantae</taxon>
        <taxon>Streptophyta</taxon>
        <taxon>Embryophyta</taxon>
        <taxon>Tracheophyta</taxon>
        <taxon>Spermatophyta</taxon>
        <taxon>Magnoliopsida</taxon>
        <taxon>Liliopsida</taxon>
        <taxon>Zosteraceae</taxon>
        <taxon>Zostera</taxon>
    </lineage>
</organism>
<comment type="function">
    <text evidence="6">Catalyzes xyloglucan endohydrolysis (XEH) and/or endotransglycosylation (XET). Cleaves and religates xyloglucan polymers, an essential constituent of the primary cell wall, and thereby participates in cell wall construction of growing tissues.</text>
</comment>
<comment type="subcellular location">
    <subcellularLocation>
        <location evidence="6">Secreted</location>
        <location evidence="6">Cell wall</location>
    </subcellularLocation>
    <subcellularLocation>
        <location evidence="6">Secreted</location>
        <location evidence="6">Extracellular space</location>
        <location evidence="6">Apoplast</location>
    </subcellularLocation>
</comment>
<dbReference type="InterPro" id="IPR016455">
    <property type="entry name" value="XTH"/>
</dbReference>